<dbReference type="CDD" id="cd20544">
    <property type="entry name" value="CYCLIN_AtCycD-like_rpt2"/>
    <property type="match status" value="1"/>
</dbReference>
<proteinExistence type="inferred from homology"/>
<reference evidence="8 9" key="1">
    <citation type="journal article" date="2021" name="Commun. Biol.">
        <title>The genome of Shorea leprosula (Dipterocarpaceae) highlights the ecological relevance of drought in aseasonal tropical rainforests.</title>
        <authorList>
            <person name="Ng K.K.S."/>
            <person name="Kobayashi M.J."/>
            <person name="Fawcett J.A."/>
            <person name="Hatakeyama M."/>
            <person name="Paape T."/>
            <person name="Ng C.H."/>
            <person name="Ang C.C."/>
            <person name="Tnah L.H."/>
            <person name="Lee C.T."/>
            <person name="Nishiyama T."/>
            <person name="Sese J."/>
            <person name="O'Brien M.J."/>
            <person name="Copetti D."/>
            <person name="Mohd Noor M.I."/>
            <person name="Ong R.C."/>
            <person name="Putra M."/>
            <person name="Sireger I.Z."/>
            <person name="Indrioko S."/>
            <person name="Kosugi Y."/>
            <person name="Izuno A."/>
            <person name="Isagi Y."/>
            <person name="Lee S.L."/>
            <person name="Shimizu K.K."/>
        </authorList>
    </citation>
    <scope>NUCLEOTIDE SEQUENCE [LARGE SCALE GENOMIC DNA]</scope>
    <source>
        <strain evidence="8">214</strain>
    </source>
</reference>
<dbReference type="InterPro" id="IPR006671">
    <property type="entry name" value="Cyclin_N"/>
</dbReference>
<comment type="caution">
    <text evidence="8">The sequence shown here is derived from an EMBL/GenBank/DDBJ whole genome shotgun (WGS) entry which is preliminary data.</text>
</comment>
<evidence type="ECO:0008006" key="10">
    <source>
        <dbReference type="Google" id="ProtNLM"/>
    </source>
</evidence>
<dbReference type="InterPro" id="IPR013763">
    <property type="entry name" value="Cyclin-like_dom"/>
</dbReference>
<keyword evidence="9" id="KW-1185">Reference proteome</keyword>
<feature type="domain" description="Cyclin-like" evidence="6">
    <location>
        <begin position="55"/>
        <end position="140"/>
    </location>
</feature>
<protein>
    <recommendedName>
        <fullName evidence="10">B-like cyclin</fullName>
    </recommendedName>
</protein>
<dbReference type="EMBL" id="BPVZ01000052">
    <property type="protein sequence ID" value="GKV19142.1"/>
    <property type="molecule type" value="Genomic_DNA"/>
</dbReference>
<keyword evidence="2" id="KW-0132">Cell division</keyword>
<dbReference type="FunFam" id="1.10.472.10:FF:000040">
    <property type="entry name" value="D6-type cyclin"/>
    <property type="match status" value="1"/>
</dbReference>
<dbReference type="Proteomes" id="UP001054252">
    <property type="component" value="Unassembled WGS sequence"/>
</dbReference>
<dbReference type="Gene3D" id="1.10.472.10">
    <property type="entry name" value="Cyclin-like"/>
    <property type="match status" value="2"/>
</dbReference>
<evidence type="ECO:0000259" key="6">
    <source>
        <dbReference type="SMART" id="SM00385"/>
    </source>
</evidence>
<accession>A0AAV5K5B5</accession>
<dbReference type="InterPro" id="IPR004367">
    <property type="entry name" value="Cyclin_C-dom"/>
</dbReference>
<feature type="domain" description="Cyclin C-terminal" evidence="7">
    <location>
        <begin position="149"/>
        <end position="265"/>
    </location>
</feature>
<comment type="similarity">
    <text evidence="1">Belongs to the cyclin family. Cyclin D subfamily.</text>
</comment>
<keyword evidence="4" id="KW-0131">Cell cycle</keyword>
<dbReference type="Pfam" id="PF02984">
    <property type="entry name" value="Cyclin_C"/>
    <property type="match status" value="1"/>
</dbReference>
<dbReference type="FunFam" id="1.10.472.10:FF:000060">
    <property type="entry name" value="D6-type cyclin"/>
    <property type="match status" value="1"/>
</dbReference>
<keyword evidence="3 5" id="KW-0195">Cyclin</keyword>
<dbReference type="SMART" id="SM01332">
    <property type="entry name" value="Cyclin_C"/>
    <property type="match status" value="1"/>
</dbReference>
<gene>
    <name evidence="8" type="ORF">SLEP1_g29435</name>
</gene>
<dbReference type="Pfam" id="PF00134">
    <property type="entry name" value="Cyclin_N"/>
    <property type="match status" value="1"/>
</dbReference>
<dbReference type="AlphaFoldDB" id="A0AAV5K5B5"/>
<dbReference type="GO" id="GO:0051301">
    <property type="term" value="P:cell division"/>
    <property type="evidence" value="ECO:0007669"/>
    <property type="project" value="UniProtKB-KW"/>
</dbReference>
<evidence type="ECO:0000256" key="1">
    <source>
        <dbReference type="ARBA" id="ARBA00009065"/>
    </source>
</evidence>
<evidence type="ECO:0000259" key="7">
    <source>
        <dbReference type="SMART" id="SM01332"/>
    </source>
</evidence>
<evidence type="ECO:0000256" key="2">
    <source>
        <dbReference type="ARBA" id="ARBA00022618"/>
    </source>
</evidence>
<evidence type="ECO:0000256" key="3">
    <source>
        <dbReference type="ARBA" id="ARBA00023127"/>
    </source>
</evidence>
<dbReference type="PANTHER" id="PTHR10177">
    <property type="entry name" value="CYCLINS"/>
    <property type="match status" value="1"/>
</dbReference>
<evidence type="ECO:0000313" key="8">
    <source>
        <dbReference type="EMBL" id="GKV19142.1"/>
    </source>
</evidence>
<dbReference type="SUPFAM" id="SSF47954">
    <property type="entry name" value="Cyclin-like"/>
    <property type="match status" value="2"/>
</dbReference>
<evidence type="ECO:0000256" key="5">
    <source>
        <dbReference type="RuleBase" id="RU000383"/>
    </source>
</evidence>
<evidence type="ECO:0000256" key="4">
    <source>
        <dbReference type="ARBA" id="ARBA00023306"/>
    </source>
</evidence>
<evidence type="ECO:0000313" key="9">
    <source>
        <dbReference type="Proteomes" id="UP001054252"/>
    </source>
</evidence>
<dbReference type="InterPro" id="IPR039361">
    <property type="entry name" value="Cyclin"/>
</dbReference>
<sequence>MEFDLEDPFTSSEQQQSDSIAALFSAEFDHMSAQDYTQSLKTGDFSASFRQEAIALFFQVQYSCNFDPFTTYLAVNYMDRFISRKEIPLGKPWLLRLLVISCLSLAAKMREKDFYSSDFQKEGFIFDMQTIQRMEVLILAALNWRMRSITPFSFLCFFMSLLKMKDPPLTQALKGRATRIIFKAQNEINLLAFNPSTMAASALLLASHELFPLQFPSFKASILSCEHVNKESLLKCFSAMEEMVINEGNESVLDSVSSTRTPLSILDWPCRKTESEGTTTTSATVMPEKRETKRRKISGFCSESNSVEVSQIQQC</sequence>
<dbReference type="SMART" id="SM00385">
    <property type="entry name" value="CYCLIN"/>
    <property type="match status" value="1"/>
</dbReference>
<dbReference type="InterPro" id="IPR036915">
    <property type="entry name" value="Cyclin-like_sf"/>
</dbReference>
<name>A0AAV5K5B5_9ROSI</name>
<organism evidence="8 9">
    <name type="scientific">Rubroshorea leprosula</name>
    <dbReference type="NCBI Taxonomy" id="152421"/>
    <lineage>
        <taxon>Eukaryota</taxon>
        <taxon>Viridiplantae</taxon>
        <taxon>Streptophyta</taxon>
        <taxon>Embryophyta</taxon>
        <taxon>Tracheophyta</taxon>
        <taxon>Spermatophyta</taxon>
        <taxon>Magnoliopsida</taxon>
        <taxon>eudicotyledons</taxon>
        <taxon>Gunneridae</taxon>
        <taxon>Pentapetalae</taxon>
        <taxon>rosids</taxon>
        <taxon>malvids</taxon>
        <taxon>Malvales</taxon>
        <taxon>Dipterocarpaceae</taxon>
        <taxon>Rubroshorea</taxon>
    </lineage>
</organism>